<accession>A0A8S4Q4R4</accession>
<feature type="region of interest" description="Disordered" evidence="1">
    <location>
        <begin position="526"/>
        <end position="560"/>
    </location>
</feature>
<feature type="compositionally biased region" description="Basic and acidic residues" evidence="1">
    <location>
        <begin position="735"/>
        <end position="745"/>
    </location>
</feature>
<feature type="compositionally biased region" description="Polar residues" evidence="1">
    <location>
        <begin position="749"/>
        <end position="759"/>
    </location>
</feature>
<sequence>MTLTLGHVHVTKCQLTHFVIATILFIIIICQKSLVGSVPIRLRLSTGITKESHIGISPQMKNDSMQISWIIQIFGTRTKTLKSHQRFRRKAVNSTLPSIKEVPYSNVENVSVNQPLIDVSPVTTDTHSPTVKKKNFTNYFHNEIELCKVNCHPRKDKSVLFSSSLNLVIIPIFAFLFFLFFSCLRCTRWWKEDVWYADMKDYQKLAEEAIKRYRLRSQIYRRMSLPPSLRSAASLREAHKEQIRQWMEAERIGQSVECDSDNESNNDTHAHVHINPLPQVKDITPRGLRASISFNDFLKANNQDVTTDLINSNDSFGAGDNIDGNVNSSMSMHSHIEPYSDFPEPQLCLSSTPTFNESKPKLKGILKLSEESNLFMSDMPFNRSDSVLTMGYVPPPPNFTDHRHHGKHGGNSQRNSPRSSPRSSPRVTPHTSPRPSIDYRRSSSLRENIPGMIPLRKRHSIHHSHLRSKQLLKEMDRMSSSSPNRHSTENLLAAKTAEKIRTEKIKRLPIPIPKIICTDTETEETIVFDPRPPRKRDARHKRHKMRRKRDSSHDDSFDSVKESYKDKLKHFRAYTSMDTSSYEHDENRPKRRPLPKGSPPPRHKAETKPKMRNKQVETLSKNFDESSLSSDELPMEQSPVKWSLGGSASECNSGTESPQVTQNQSPERMTSHRVPMVILHNNPSIDTCPTTNPPREGSSQYTSRESSMDEDDIKSASDLSSENPPSKSTYKKPKSKDGNIVDSRRNLQAKRQGTLQRQVSVRDEHQPDNNMLKVPSFDEITTSNYPIVVPIYSEVPSHGRHFGQRRVSESNDFTPETSIEEEDEDQLEEDRREDLVSDGNRSDNEKTHFSNTDEFERSDTRVKDGSGKANISECNENNNVYAKDRLQRDMLNNADGVRIQKYAVNDTQNTIPNDSKSMKERRNSVKFDNDHDNECIFEFEDSDVTENRETISTKHCETECKCKSVSPCGTCDKDDVINVTNSKHL</sequence>
<evidence type="ECO:0000313" key="4">
    <source>
        <dbReference type="Proteomes" id="UP000749559"/>
    </source>
</evidence>
<proteinExistence type="predicted"/>
<evidence type="ECO:0000256" key="1">
    <source>
        <dbReference type="SAM" id="MobiDB-lite"/>
    </source>
</evidence>
<feature type="transmembrane region" description="Helical" evidence="2">
    <location>
        <begin position="158"/>
        <end position="181"/>
    </location>
</feature>
<feature type="compositionally biased region" description="Basic and acidic residues" evidence="1">
    <location>
        <begin position="854"/>
        <end position="866"/>
    </location>
</feature>
<feature type="region of interest" description="Disordered" evidence="1">
    <location>
        <begin position="802"/>
        <end position="873"/>
    </location>
</feature>
<comment type="caution">
    <text evidence="3">The sequence shown here is derived from an EMBL/GenBank/DDBJ whole genome shotgun (WGS) entry which is preliminary data.</text>
</comment>
<evidence type="ECO:0000313" key="3">
    <source>
        <dbReference type="EMBL" id="CAH1800902.1"/>
    </source>
</evidence>
<feature type="region of interest" description="Disordered" evidence="1">
    <location>
        <begin position="575"/>
        <end position="774"/>
    </location>
</feature>
<organism evidence="3 4">
    <name type="scientific">Owenia fusiformis</name>
    <name type="common">Polychaete worm</name>
    <dbReference type="NCBI Taxonomy" id="6347"/>
    <lineage>
        <taxon>Eukaryota</taxon>
        <taxon>Metazoa</taxon>
        <taxon>Spiralia</taxon>
        <taxon>Lophotrochozoa</taxon>
        <taxon>Annelida</taxon>
        <taxon>Polychaeta</taxon>
        <taxon>Sedentaria</taxon>
        <taxon>Canalipalpata</taxon>
        <taxon>Sabellida</taxon>
        <taxon>Oweniida</taxon>
        <taxon>Oweniidae</taxon>
        <taxon>Owenia</taxon>
    </lineage>
</organism>
<dbReference type="AlphaFoldDB" id="A0A8S4Q4R4"/>
<protein>
    <submittedName>
        <fullName evidence="3">Uncharacterized protein</fullName>
    </submittedName>
</protein>
<name>A0A8S4Q4R4_OWEFU</name>
<feature type="compositionally biased region" description="Polar residues" evidence="1">
    <location>
        <begin position="616"/>
        <end position="630"/>
    </location>
</feature>
<dbReference type="Proteomes" id="UP000749559">
    <property type="component" value="Unassembled WGS sequence"/>
</dbReference>
<keyword evidence="4" id="KW-1185">Reference proteome</keyword>
<dbReference type="EMBL" id="CAIIXF020000012">
    <property type="protein sequence ID" value="CAH1800902.1"/>
    <property type="molecule type" value="Genomic_DNA"/>
</dbReference>
<evidence type="ECO:0000256" key="2">
    <source>
        <dbReference type="SAM" id="Phobius"/>
    </source>
</evidence>
<feature type="compositionally biased region" description="Acidic residues" evidence="1">
    <location>
        <begin position="818"/>
        <end position="828"/>
    </location>
</feature>
<feature type="region of interest" description="Disordered" evidence="1">
    <location>
        <begin position="388"/>
        <end position="447"/>
    </location>
</feature>
<feature type="compositionally biased region" description="Basic residues" evidence="1">
    <location>
        <begin position="533"/>
        <end position="550"/>
    </location>
</feature>
<reference evidence="3" key="1">
    <citation type="submission" date="2022-03" db="EMBL/GenBank/DDBJ databases">
        <authorList>
            <person name="Martin C."/>
        </authorList>
    </citation>
    <scope>NUCLEOTIDE SEQUENCE</scope>
</reference>
<feature type="compositionally biased region" description="Polar residues" evidence="1">
    <location>
        <begin position="681"/>
        <end position="690"/>
    </location>
</feature>
<gene>
    <name evidence="3" type="ORF">OFUS_LOCUS24739</name>
</gene>
<keyword evidence="2" id="KW-0472">Membrane</keyword>
<keyword evidence="2" id="KW-0812">Transmembrane</keyword>
<feature type="compositionally biased region" description="Basic and acidic residues" evidence="1">
    <location>
        <begin position="551"/>
        <end position="560"/>
    </location>
</feature>
<feature type="compositionally biased region" description="Low complexity" evidence="1">
    <location>
        <begin position="412"/>
        <end position="436"/>
    </location>
</feature>
<keyword evidence="2" id="KW-1133">Transmembrane helix</keyword>
<feature type="compositionally biased region" description="Polar residues" evidence="1">
    <location>
        <begin position="649"/>
        <end position="668"/>
    </location>
</feature>
<feature type="transmembrane region" description="Helical" evidence="2">
    <location>
        <begin position="15"/>
        <end position="35"/>
    </location>
</feature>
<feature type="compositionally biased region" description="Basic and acidic residues" evidence="1">
    <location>
        <begin position="829"/>
        <end position="848"/>
    </location>
</feature>